<dbReference type="Pfam" id="PF09338">
    <property type="entry name" value="Gly_reductase"/>
    <property type="match status" value="1"/>
</dbReference>
<protein>
    <submittedName>
        <fullName evidence="1">D-proline reductase proprotein PrdA</fullName>
        <ecNumber evidence="1">1.21.4.1</ecNumber>
    </submittedName>
</protein>
<dbReference type="GO" id="GO:0050002">
    <property type="term" value="F:D-proline reductase activity"/>
    <property type="evidence" value="ECO:0007669"/>
    <property type="project" value="UniProtKB-EC"/>
</dbReference>
<dbReference type="AlphaFoldDB" id="A0A644YB12"/>
<gene>
    <name evidence="1" type="primary">prdA_4</name>
    <name evidence="1" type="ORF">SDC9_71591</name>
</gene>
<evidence type="ECO:0000313" key="1">
    <source>
        <dbReference type="EMBL" id="MPM25101.1"/>
    </source>
</evidence>
<proteinExistence type="predicted"/>
<organism evidence="1">
    <name type="scientific">bioreactor metagenome</name>
    <dbReference type="NCBI Taxonomy" id="1076179"/>
    <lineage>
        <taxon>unclassified sequences</taxon>
        <taxon>metagenomes</taxon>
        <taxon>ecological metagenomes</taxon>
    </lineage>
</organism>
<dbReference type="EC" id="1.21.4.1" evidence="1"/>
<reference evidence="1" key="1">
    <citation type="submission" date="2019-08" db="EMBL/GenBank/DDBJ databases">
        <authorList>
            <person name="Kucharzyk K."/>
            <person name="Murdoch R.W."/>
            <person name="Higgins S."/>
            <person name="Loffler F."/>
        </authorList>
    </citation>
    <scope>NUCLEOTIDE SEQUENCE</scope>
</reference>
<sequence length="161" mass="17421">MGIGPSTKETSLHHFRDPLLNVVSADNDLDLMGIILVGTPDVNEDKLRVSTRAAIMAAAMRPDGVITSTDGWGNSDVDYCNMVEQVGRLGIPVTGLHFTGTCGRFVVSNDFLDNILDMNKGVGVETNRVGENAVNETDARKAVARLKLMMRKAEKKESSSK</sequence>
<keyword evidence="1" id="KW-0560">Oxidoreductase</keyword>
<dbReference type="EMBL" id="VSSQ01004413">
    <property type="protein sequence ID" value="MPM25101.1"/>
    <property type="molecule type" value="Genomic_DNA"/>
</dbReference>
<dbReference type="InterPro" id="IPR015417">
    <property type="entry name" value="Gly_reductase_pB_sua/b"/>
</dbReference>
<name>A0A644YB12_9ZZZZ</name>
<accession>A0A644YB12</accession>
<comment type="caution">
    <text evidence="1">The sequence shown here is derived from an EMBL/GenBank/DDBJ whole genome shotgun (WGS) entry which is preliminary data.</text>
</comment>